<name>A0A2S4JRV4_9SPIO</name>
<gene>
    <name evidence="1" type="ORF">AU468_06665</name>
</gene>
<dbReference type="EMBL" id="LPWH01000062">
    <property type="protein sequence ID" value="POR02267.1"/>
    <property type="molecule type" value="Genomic_DNA"/>
</dbReference>
<dbReference type="Pfam" id="PF02482">
    <property type="entry name" value="Ribosomal_S30AE"/>
    <property type="match status" value="1"/>
</dbReference>
<organism evidence="1 2">
    <name type="scientific">Alkalispirochaeta sphaeroplastigenens</name>
    <dbReference type="NCBI Taxonomy" id="1187066"/>
    <lineage>
        <taxon>Bacteria</taxon>
        <taxon>Pseudomonadati</taxon>
        <taxon>Spirochaetota</taxon>
        <taxon>Spirochaetia</taxon>
        <taxon>Spirochaetales</taxon>
        <taxon>Spirochaetaceae</taxon>
        <taxon>Alkalispirochaeta</taxon>
    </lineage>
</organism>
<dbReference type="SUPFAM" id="SSF69754">
    <property type="entry name" value="Ribosome binding protein Y (YfiA homologue)"/>
    <property type="match status" value="1"/>
</dbReference>
<evidence type="ECO:0000313" key="1">
    <source>
        <dbReference type="EMBL" id="POR02267.1"/>
    </source>
</evidence>
<evidence type="ECO:0000313" key="2">
    <source>
        <dbReference type="Proteomes" id="UP000237350"/>
    </source>
</evidence>
<comment type="caution">
    <text evidence="1">The sequence shown here is derived from an EMBL/GenBank/DDBJ whole genome shotgun (WGS) entry which is preliminary data.</text>
</comment>
<evidence type="ECO:0008006" key="3">
    <source>
        <dbReference type="Google" id="ProtNLM"/>
    </source>
</evidence>
<dbReference type="RefSeq" id="WP_018527704.1">
    <property type="nucleotide sequence ID" value="NZ_LPWH01000062.1"/>
</dbReference>
<dbReference type="InterPro" id="IPR003489">
    <property type="entry name" value="RHF/RaiA"/>
</dbReference>
<proteinExistence type="predicted"/>
<sequence>MNVTIKSVHFDASESTREFLEERLQKIDFATDKIVDLDFTLTREKDHQFEIEAKLHFRWGLRAVVKTKSYDLNQGIHELVDKVDMKVRKEVEKVQEHKA</sequence>
<dbReference type="Proteomes" id="UP000237350">
    <property type="component" value="Unassembled WGS sequence"/>
</dbReference>
<dbReference type="InterPro" id="IPR036567">
    <property type="entry name" value="RHF-like"/>
</dbReference>
<reference evidence="2" key="1">
    <citation type="submission" date="2015-12" db="EMBL/GenBank/DDBJ databases">
        <authorList>
            <person name="Lodha T.D."/>
            <person name="Chintalapati S."/>
            <person name="Chintalapati V.R."/>
            <person name="Sravanthi T."/>
        </authorList>
    </citation>
    <scope>NUCLEOTIDE SEQUENCE [LARGE SCALE GENOMIC DNA]</scope>
    <source>
        <strain evidence="2">JC133</strain>
    </source>
</reference>
<keyword evidence="2" id="KW-1185">Reference proteome</keyword>
<dbReference type="AlphaFoldDB" id="A0A2S4JRV4"/>
<dbReference type="OrthoDB" id="361037at2"/>
<protein>
    <recommendedName>
        <fullName evidence="3">Ribosomal subunit interface protein</fullName>
    </recommendedName>
</protein>
<dbReference type="Gene3D" id="3.30.160.100">
    <property type="entry name" value="Ribosome hibernation promotion factor-like"/>
    <property type="match status" value="1"/>
</dbReference>
<accession>A0A2S4JRV4</accession>